<dbReference type="Gramene" id="ONK58035">
    <property type="protein sequence ID" value="ONK58035"/>
    <property type="gene ID" value="A4U43_C09F7270"/>
</dbReference>
<accession>A0A5P1E957</accession>
<dbReference type="EMBL" id="CM007389">
    <property type="protein sequence ID" value="ONK58035.1"/>
    <property type="molecule type" value="Genomic_DNA"/>
</dbReference>
<feature type="region of interest" description="Disordered" evidence="1">
    <location>
        <begin position="42"/>
        <end position="64"/>
    </location>
</feature>
<evidence type="ECO:0000313" key="3">
    <source>
        <dbReference type="Proteomes" id="UP000243459"/>
    </source>
</evidence>
<protein>
    <submittedName>
        <fullName evidence="2">Uncharacterized protein</fullName>
    </submittedName>
</protein>
<feature type="compositionally biased region" description="Polar residues" evidence="1">
    <location>
        <begin position="178"/>
        <end position="192"/>
    </location>
</feature>
<name>A0A5P1E957_ASPOF</name>
<feature type="region of interest" description="Disordered" evidence="1">
    <location>
        <begin position="170"/>
        <end position="192"/>
    </location>
</feature>
<proteinExistence type="predicted"/>
<gene>
    <name evidence="2" type="ORF">A4U43_C09F7270</name>
</gene>
<evidence type="ECO:0000256" key="1">
    <source>
        <dbReference type="SAM" id="MobiDB-lite"/>
    </source>
</evidence>
<reference evidence="3" key="1">
    <citation type="journal article" date="2017" name="Nat. Commun.">
        <title>The asparagus genome sheds light on the origin and evolution of a young Y chromosome.</title>
        <authorList>
            <person name="Harkess A."/>
            <person name="Zhou J."/>
            <person name="Xu C."/>
            <person name="Bowers J.E."/>
            <person name="Van der Hulst R."/>
            <person name="Ayyampalayam S."/>
            <person name="Mercati F."/>
            <person name="Riccardi P."/>
            <person name="McKain M.R."/>
            <person name="Kakrana A."/>
            <person name="Tang H."/>
            <person name="Ray J."/>
            <person name="Groenendijk J."/>
            <person name="Arikit S."/>
            <person name="Mathioni S.M."/>
            <person name="Nakano M."/>
            <person name="Shan H."/>
            <person name="Telgmann-Rauber A."/>
            <person name="Kanno A."/>
            <person name="Yue Z."/>
            <person name="Chen H."/>
            <person name="Li W."/>
            <person name="Chen Y."/>
            <person name="Xu X."/>
            <person name="Zhang Y."/>
            <person name="Luo S."/>
            <person name="Chen H."/>
            <person name="Gao J."/>
            <person name="Mao Z."/>
            <person name="Pires J.C."/>
            <person name="Luo M."/>
            <person name="Kudrna D."/>
            <person name="Wing R.A."/>
            <person name="Meyers B.C."/>
            <person name="Yi K."/>
            <person name="Kong H."/>
            <person name="Lavrijsen P."/>
            <person name="Sunseri F."/>
            <person name="Falavigna A."/>
            <person name="Ye Y."/>
            <person name="Leebens-Mack J.H."/>
            <person name="Chen G."/>
        </authorList>
    </citation>
    <scope>NUCLEOTIDE SEQUENCE [LARGE SCALE GENOMIC DNA]</scope>
    <source>
        <strain evidence="3">cv. DH0086</strain>
    </source>
</reference>
<dbReference type="AlphaFoldDB" id="A0A5P1E957"/>
<sequence length="192" mass="21569">MANLHLLSSCLAPQSPSRRHQQCRSLQQHHLFCLSIHSQRVTKRSPAEDRSQSVRRNAKETSSVVTQGLAAQSAPTLLPHADAPPIMSTASAETILLASANPHQSWANPHQQRMLLQQQLNYGLQNRHSRIPLISFLLQRPWLSRPIPQLFQRRMISGMPKHRTPVILLKPPPLPLRISTTPSPNNTNVPKC</sequence>
<dbReference type="Proteomes" id="UP000243459">
    <property type="component" value="Chromosome 9"/>
</dbReference>
<keyword evidence="3" id="KW-1185">Reference proteome</keyword>
<organism evidence="2 3">
    <name type="scientific">Asparagus officinalis</name>
    <name type="common">Garden asparagus</name>
    <dbReference type="NCBI Taxonomy" id="4686"/>
    <lineage>
        <taxon>Eukaryota</taxon>
        <taxon>Viridiplantae</taxon>
        <taxon>Streptophyta</taxon>
        <taxon>Embryophyta</taxon>
        <taxon>Tracheophyta</taxon>
        <taxon>Spermatophyta</taxon>
        <taxon>Magnoliopsida</taxon>
        <taxon>Liliopsida</taxon>
        <taxon>Asparagales</taxon>
        <taxon>Asparagaceae</taxon>
        <taxon>Asparagoideae</taxon>
        <taxon>Asparagus</taxon>
    </lineage>
</organism>
<evidence type="ECO:0000313" key="2">
    <source>
        <dbReference type="EMBL" id="ONK58035.1"/>
    </source>
</evidence>